<evidence type="ECO:0000256" key="7">
    <source>
        <dbReference type="PROSITE-ProRule" id="PRU01360"/>
    </source>
</evidence>
<dbReference type="InterPro" id="IPR036942">
    <property type="entry name" value="Beta-barrel_TonB_sf"/>
</dbReference>
<evidence type="ECO:0000256" key="8">
    <source>
        <dbReference type="SAM" id="SignalP"/>
    </source>
</evidence>
<dbReference type="PROSITE" id="PS52016">
    <property type="entry name" value="TONB_DEPENDENT_REC_3"/>
    <property type="match status" value="1"/>
</dbReference>
<dbReference type="InterPro" id="IPR008969">
    <property type="entry name" value="CarboxyPept-like_regulatory"/>
</dbReference>
<keyword evidence="5 7" id="KW-0472">Membrane</keyword>
<evidence type="ECO:0000256" key="6">
    <source>
        <dbReference type="ARBA" id="ARBA00023237"/>
    </source>
</evidence>
<feature type="chain" id="PRO_5046269217" evidence="8">
    <location>
        <begin position="21"/>
        <end position="1046"/>
    </location>
</feature>
<keyword evidence="8" id="KW-0732">Signal</keyword>
<reference evidence="10 11" key="1">
    <citation type="submission" date="2021-11" db="EMBL/GenBank/DDBJ databases">
        <title>Genomic of Niabella pedocola.</title>
        <authorList>
            <person name="Wu T."/>
        </authorList>
    </citation>
    <scope>NUCLEOTIDE SEQUENCE [LARGE SCALE GENOMIC DNA]</scope>
    <source>
        <strain evidence="10 11">JCM 31011</strain>
    </source>
</reference>
<name>A0ABS8PYR2_9BACT</name>
<evidence type="ECO:0000256" key="4">
    <source>
        <dbReference type="ARBA" id="ARBA00022692"/>
    </source>
</evidence>
<dbReference type="Proteomes" id="UP001199816">
    <property type="component" value="Unassembled WGS sequence"/>
</dbReference>
<evidence type="ECO:0000256" key="5">
    <source>
        <dbReference type="ARBA" id="ARBA00023136"/>
    </source>
</evidence>
<dbReference type="Pfam" id="PF07715">
    <property type="entry name" value="Plug"/>
    <property type="match status" value="1"/>
</dbReference>
<keyword evidence="4 7" id="KW-0812">Transmembrane</keyword>
<evidence type="ECO:0000259" key="9">
    <source>
        <dbReference type="Pfam" id="PF07715"/>
    </source>
</evidence>
<sequence length="1046" mass="115795">MKQLRIVLLWLVCAPCIAFGQGGGTNSATGVVKNEKGEPMAGASVLLQKTNEGGNASKALSTATNQNGIFQFSNIPLGTGYRFIVSYVGYQSDTLEGYEVNESSRISISVELQPSGSALDKVVVIGYGSMRKKDLSAAVATVPDLEQAKSRPVLNVENMMQGKVPGITVTNDGGHPDRGAKVVIRGIGNRSGESPLYVVDGVPNAPYNPADVESITVLKDAASAAIYGAFSGAAGVILVTTRQAKKGEPTVEYAGFAGAKKAWRLPQSLTAEKEAEVANLAAANAGSQPLDGWNATKNPYAQETRTDWVGSIFRTGLIQRHTVTLNAGTEKFSTLFQGRYEENQGTLLNTYAKNMSLRFNAGYQIAPNVKFRQELFYNNSDSRGTLTESGYDGTILSAIYMPRSATVYYPDGSFGGVGPRESAYLGIHGDVVNPVATLLRNKPDNKNIDIQSVSELTINNLFTRGLSFITRFSYRQGQSLYKSFIPRRTEPGKPNNANQLDYRTDKSNNWIWENTLNYARVFNQHSLGLMLSTTAQQNSAKGFSASAKTFDNEATWAQFFAFAGNFTDILPSDWDWRDRNLSYVGRFSYSWADRYFMTASLRNDIAQRLPVNNRSKYFPGLTAAWKISSEPFFKADAVDLLKIRASWGRIGNINSILSYYRNSADGYYYGYPSLTRDNIFQVGNGGQQTFVYYLNELNNPKLNWESSEQKDIGIDIGLLNDRLTITADYFDKMTIDLIAKQTTNWPVAMGFGAPIINQGKIKNTGFEFSATWRGRINELNYDLNGNFATLKNRVAYIDENPKSAWTNDGITWRGTMNPYRSVVGQPFNSFWLYKTGGIFQTDAEAAAYVGPDGKRIQPNAKAGDLKFIDQNGDGKLDDLNDRVFMGNAFPKVTYGFTANASWKNFDFSMFWQGVGGVKLFHIFKESTLNASEQGYNRWDKILDAWSPANTGSNIPRISANDPNKNFQTPSDWYLENGDYLRLKSVVLGYNFNKLYRNMKLRVYISGDNLLTITKYSGMDPEVGGYGFDGGQFPVSRIYAAGVRLTF</sequence>
<comment type="caution">
    <text evidence="10">The sequence shown here is derived from an EMBL/GenBank/DDBJ whole genome shotgun (WGS) entry which is preliminary data.</text>
</comment>
<keyword evidence="3 7" id="KW-1134">Transmembrane beta strand</keyword>
<keyword evidence="2 7" id="KW-0813">Transport</keyword>
<gene>
    <name evidence="10" type="ORF">LQ567_25705</name>
</gene>
<dbReference type="InterPro" id="IPR023996">
    <property type="entry name" value="TonB-dep_OMP_SusC/RagA"/>
</dbReference>
<keyword evidence="6 7" id="KW-0998">Cell outer membrane</keyword>
<feature type="domain" description="TonB-dependent receptor plug" evidence="9">
    <location>
        <begin position="133"/>
        <end position="231"/>
    </location>
</feature>
<evidence type="ECO:0000313" key="11">
    <source>
        <dbReference type="Proteomes" id="UP001199816"/>
    </source>
</evidence>
<dbReference type="SUPFAM" id="SSF56935">
    <property type="entry name" value="Porins"/>
    <property type="match status" value="1"/>
</dbReference>
<accession>A0ABS8PYR2</accession>
<dbReference type="RefSeq" id="WP_231008795.1">
    <property type="nucleotide sequence ID" value="NZ_JAJNEC010000008.1"/>
</dbReference>
<evidence type="ECO:0000256" key="3">
    <source>
        <dbReference type="ARBA" id="ARBA00022452"/>
    </source>
</evidence>
<dbReference type="InterPro" id="IPR037066">
    <property type="entry name" value="Plug_dom_sf"/>
</dbReference>
<evidence type="ECO:0000256" key="2">
    <source>
        <dbReference type="ARBA" id="ARBA00022448"/>
    </source>
</evidence>
<dbReference type="NCBIfam" id="TIGR04056">
    <property type="entry name" value="OMP_RagA_SusC"/>
    <property type="match status" value="1"/>
</dbReference>
<dbReference type="Gene3D" id="2.40.170.20">
    <property type="entry name" value="TonB-dependent receptor, beta-barrel domain"/>
    <property type="match status" value="1"/>
</dbReference>
<comment type="subcellular location">
    <subcellularLocation>
        <location evidence="1 7">Cell outer membrane</location>
        <topology evidence="1 7">Multi-pass membrane protein</topology>
    </subcellularLocation>
</comment>
<evidence type="ECO:0000256" key="1">
    <source>
        <dbReference type="ARBA" id="ARBA00004571"/>
    </source>
</evidence>
<proteinExistence type="inferred from homology"/>
<dbReference type="NCBIfam" id="TIGR04057">
    <property type="entry name" value="SusC_RagA_signa"/>
    <property type="match status" value="1"/>
</dbReference>
<organism evidence="10 11">
    <name type="scientific">Niabella pedocola</name>
    <dbReference type="NCBI Taxonomy" id="1752077"/>
    <lineage>
        <taxon>Bacteria</taxon>
        <taxon>Pseudomonadati</taxon>
        <taxon>Bacteroidota</taxon>
        <taxon>Chitinophagia</taxon>
        <taxon>Chitinophagales</taxon>
        <taxon>Chitinophagaceae</taxon>
        <taxon>Niabella</taxon>
    </lineage>
</organism>
<keyword evidence="11" id="KW-1185">Reference proteome</keyword>
<dbReference type="InterPro" id="IPR012910">
    <property type="entry name" value="Plug_dom"/>
</dbReference>
<protein>
    <submittedName>
        <fullName evidence="10">SusC/RagA family TonB-linked outer membrane protein</fullName>
    </submittedName>
</protein>
<dbReference type="InterPro" id="IPR039426">
    <property type="entry name" value="TonB-dep_rcpt-like"/>
</dbReference>
<feature type="signal peptide" evidence="8">
    <location>
        <begin position="1"/>
        <end position="20"/>
    </location>
</feature>
<dbReference type="SUPFAM" id="SSF49464">
    <property type="entry name" value="Carboxypeptidase regulatory domain-like"/>
    <property type="match status" value="1"/>
</dbReference>
<evidence type="ECO:0000313" key="10">
    <source>
        <dbReference type="EMBL" id="MCD2426207.1"/>
    </source>
</evidence>
<comment type="similarity">
    <text evidence="7">Belongs to the TonB-dependent receptor family.</text>
</comment>
<dbReference type="Gene3D" id="2.170.130.10">
    <property type="entry name" value="TonB-dependent receptor, plug domain"/>
    <property type="match status" value="1"/>
</dbReference>
<dbReference type="Pfam" id="PF13620">
    <property type="entry name" value="CarboxypepD_reg"/>
    <property type="match status" value="1"/>
</dbReference>
<dbReference type="InterPro" id="IPR023997">
    <property type="entry name" value="TonB-dep_OMP_SusC/RagA_CS"/>
</dbReference>
<dbReference type="EMBL" id="JAJNEC010000008">
    <property type="protein sequence ID" value="MCD2426207.1"/>
    <property type="molecule type" value="Genomic_DNA"/>
</dbReference>
<dbReference type="Gene3D" id="2.60.40.1120">
    <property type="entry name" value="Carboxypeptidase-like, regulatory domain"/>
    <property type="match status" value="1"/>
</dbReference>